<sequence>MTSPYDLRLLAERKVGSFSGGSIPSNERKVRPKLRRDVGDTQVYLESNVIEKMQELRHLYSLYGFHNKNSLTGALGRLTNLQTLSTVYAGEWVKVDLPKLTSLRRLKLRNRVEGLLERLPDIHGFPPALVKLTLIKSQLERLPNLRKLHLNARSHLGKRMVCTMGGFPRLESLILAQLQELEEWVVEGGAMPRLGRLTILACQEMKSLPDGLRYLKTLREFELYYISPAFKDGVRKCAGGEWEKIKHIPSLKIG</sequence>
<dbReference type="SUPFAM" id="SSF52058">
    <property type="entry name" value="L domain-like"/>
    <property type="match status" value="1"/>
</dbReference>
<dbReference type="InterPro" id="IPR032675">
    <property type="entry name" value="LRR_dom_sf"/>
</dbReference>
<proteinExistence type="predicted"/>
<gene>
    <name evidence="1" type="primary">RPP8</name>
    <name evidence="1" type="ORF">QJS10_CPA05g02133</name>
</gene>
<reference evidence="1" key="2">
    <citation type="submission" date="2023-06" db="EMBL/GenBank/DDBJ databases">
        <authorList>
            <person name="Ma L."/>
            <person name="Liu K.-W."/>
            <person name="Li Z."/>
            <person name="Hsiao Y.-Y."/>
            <person name="Qi Y."/>
            <person name="Fu T."/>
            <person name="Tang G."/>
            <person name="Zhang D."/>
            <person name="Sun W.-H."/>
            <person name="Liu D.-K."/>
            <person name="Li Y."/>
            <person name="Chen G.-Z."/>
            <person name="Liu X.-D."/>
            <person name="Liao X.-Y."/>
            <person name="Jiang Y.-T."/>
            <person name="Yu X."/>
            <person name="Hao Y."/>
            <person name="Huang J."/>
            <person name="Zhao X.-W."/>
            <person name="Ke S."/>
            <person name="Chen Y.-Y."/>
            <person name="Wu W.-L."/>
            <person name="Hsu J.-L."/>
            <person name="Lin Y.-F."/>
            <person name="Huang M.-D."/>
            <person name="Li C.-Y."/>
            <person name="Huang L."/>
            <person name="Wang Z.-W."/>
            <person name="Zhao X."/>
            <person name="Zhong W.-Y."/>
            <person name="Peng D.-H."/>
            <person name="Ahmad S."/>
            <person name="Lan S."/>
            <person name="Zhang J.-S."/>
            <person name="Tsai W.-C."/>
            <person name="Van De Peer Y."/>
            <person name="Liu Z.-J."/>
        </authorList>
    </citation>
    <scope>NUCLEOTIDE SEQUENCE</scope>
    <source>
        <strain evidence="1">CP</strain>
        <tissue evidence="1">Leaves</tissue>
    </source>
</reference>
<dbReference type="Gene3D" id="3.80.10.10">
    <property type="entry name" value="Ribonuclease Inhibitor"/>
    <property type="match status" value="1"/>
</dbReference>
<name>A0AAV9EVI3_ACOCL</name>
<reference evidence="1" key="1">
    <citation type="journal article" date="2023" name="Nat. Commun.">
        <title>Diploid and tetraploid genomes of Acorus and the evolution of monocots.</title>
        <authorList>
            <person name="Ma L."/>
            <person name="Liu K.W."/>
            <person name="Li Z."/>
            <person name="Hsiao Y.Y."/>
            <person name="Qi Y."/>
            <person name="Fu T."/>
            <person name="Tang G.D."/>
            <person name="Zhang D."/>
            <person name="Sun W.H."/>
            <person name="Liu D.K."/>
            <person name="Li Y."/>
            <person name="Chen G.Z."/>
            <person name="Liu X.D."/>
            <person name="Liao X.Y."/>
            <person name="Jiang Y.T."/>
            <person name="Yu X."/>
            <person name="Hao Y."/>
            <person name="Huang J."/>
            <person name="Zhao X.W."/>
            <person name="Ke S."/>
            <person name="Chen Y.Y."/>
            <person name="Wu W.L."/>
            <person name="Hsu J.L."/>
            <person name="Lin Y.F."/>
            <person name="Huang M.D."/>
            <person name="Li C.Y."/>
            <person name="Huang L."/>
            <person name="Wang Z.W."/>
            <person name="Zhao X."/>
            <person name="Zhong W.Y."/>
            <person name="Peng D.H."/>
            <person name="Ahmad S."/>
            <person name="Lan S."/>
            <person name="Zhang J.S."/>
            <person name="Tsai W.C."/>
            <person name="Van de Peer Y."/>
            <person name="Liu Z.J."/>
        </authorList>
    </citation>
    <scope>NUCLEOTIDE SEQUENCE</scope>
    <source>
        <strain evidence="1">CP</strain>
    </source>
</reference>
<accession>A0AAV9EVI3</accession>
<evidence type="ECO:0000313" key="2">
    <source>
        <dbReference type="Proteomes" id="UP001180020"/>
    </source>
</evidence>
<keyword evidence="2" id="KW-1185">Reference proteome</keyword>
<dbReference type="EMBL" id="JAUJYO010000005">
    <property type="protein sequence ID" value="KAK1316770.1"/>
    <property type="molecule type" value="Genomic_DNA"/>
</dbReference>
<comment type="caution">
    <text evidence="1">The sequence shown here is derived from an EMBL/GenBank/DDBJ whole genome shotgun (WGS) entry which is preliminary data.</text>
</comment>
<dbReference type="PANTHER" id="PTHR15140:SF37">
    <property type="entry name" value="UBIQUITIN-LIKE DOMAIN-CONTAINING PROTEIN"/>
    <property type="match status" value="1"/>
</dbReference>
<dbReference type="AlphaFoldDB" id="A0AAV9EVI3"/>
<evidence type="ECO:0000313" key="1">
    <source>
        <dbReference type="EMBL" id="KAK1316770.1"/>
    </source>
</evidence>
<dbReference type="Proteomes" id="UP001180020">
    <property type="component" value="Unassembled WGS sequence"/>
</dbReference>
<protein>
    <submittedName>
        <fullName evidence="1">Disease resistance protein RPP8</fullName>
    </submittedName>
</protein>
<dbReference type="PANTHER" id="PTHR15140">
    <property type="entry name" value="TUBULIN-SPECIFIC CHAPERONE E"/>
    <property type="match status" value="1"/>
</dbReference>
<organism evidence="1 2">
    <name type="scientific">Acorus calamus</name>
    <name type="common">Sweet flag</name>
    <dbReference type="NCBI Taxonomy" id="4465"/>
    <lineage>
        <taxon>Eukaryota</taxon>
        <taxon>Viridiplantae</taxon>
        <taxon>Streptophyta</taxon>
        <taxon>Embryophyta</taxon>
        <taxon>Tracheophyta</taxon>
        <taxon>Spermatophyta</taxon>
        <taxon>Magnoliopsida</taxon>
        <taxon>Liliopsida</taxon>
        <taxon>Acoraceae</taxon>
        <taxon>Acorus</taxon>
    </lineage>
</organism>